<reference evidence="1" key="1">
    <citation type="submission" date="2022-12" db="EMBL/GenBank/DDBJ databases">
        <authorList>
            <person name="Bing R.G."/>
            <person name="Willard D.J."/>
            <person name="Manesh M.J.H."/>
            <person name="Laemthong T."/>
            <person name="Crosby J.R."/>
            <person name="Kelly R.M."/>
        </authorList>
    </citation>
    <scope>NUCLEOTIDE SEQUENCE</scope>
    <source>
        <strain evidence="1">DSM 8991</strain>
    </source>
</reference>
<organism evidence="1 2">
    <name type="scientific">Caldicellulosiruptor naganoensis</name>
    <dbReference type="NCBI Taxonomy" id="29324"/>
    <lineage>
        <taxon>Bacteria</taxon>
        <taxon>Bacillati</taxon>
        <taxon>Bacillota</taxon>
        <taxon>Bacillota incertae sedis</taxon>
        <taxon>Caldicellulosiruptorales</taxon>
        <taxon>Caldicellulosiruptoraceae</taxon>
        <taxon>Caldicellulosiruptor</taxon>
    </lineage>
</organism>
<proteinExistence type="predicted"/>
<dbReference type="EMBL" id="CP113864">
    <property type="protein sequence ID" value="WAM31761.1"/>
    <property type="molecule type" value="Genomic_DNA"/>
</dbReference>
<sequence length="99" mass="11863">MLNPFKEKTIKLEDGFMDWNTMYPKSYSKADVDPYTKTRIILMNGIETEAAIFLHQFHRHCQDNNIRRELAAVRRIEQMQQKHINWLKPIDETPLETTK</sequence>
<evidence type="ECO:0000313" key="2">
    <source>
        <dbReference type="Proteomes" id="UP001164745"/>
    </source>
</evidence>
<gene>
    <name evidence="1" type="ORF">OTJ99_000213</name>
</gene>
<name>A0ABY7BJL1_9FIRM</name>
<dbReference type="Proteomes" id="UP001164745">
    <property type="component" value="Chromosome"/>
</dbReference>
<accession>A0ABY7BJL1</accession>
<protein>
    <submittedName>
        <fullName evidence="1">Uncharacterized protein</fullName>
    </submittedName>
</protein>
<evidence type="ECO:0000313" key="1">
    <source>
        <dbReference type="EMBL" id="WAM31761.1"/>
    </source>
</evidence>
<keyword evidence="2" id="KW-1185">Reference proteome</keyword>